<name>A0A7S3VCC1_9STRA</name>
<proteinExistence type="predicted"/>
<feature type="region of interest" description="Disordered" evidence="1">
    <location>
        <begin position="25"/>
        <end position="121"/>
    </location>
</feature>
<feature type="compositionally biased region" description="Basic residues" evidence="1">
    <location>
        <begin position="45"/>
        <end position="56"/>
    </location>
</feature>
<feature type="domain" description="Aspartic peptidase DDI1-type" evidence="3">
    <location>
        <begin position="182"/>
        <end position="238"/>
    </location>
</feature>
<feature type="compositionally biased region" description="Polar residues" evidence="1">
    <location>
        <begin position="100"/>
        <end position="120"/>
    </location>
</feature>
<dbReference type="EMBL" id="HBIO01021281">
    <property type="protein sequence ID" value="CAE0471533.1"/>
    <property type="molecule type" value="Transcribed_RNA"/>
</dbReference>
<dbReference type="GO" id="GO:0004190">
    <property type="term" value="F:aspartic-type endopeptidase activity"/>
    <property type="evidence" value="ECO:0007669"/>
    <property type="project" value="InterPro"/>
</dbReference>
<feature type="compositionally biased region" description="Low complexity" evidence="1">
    <location>
        <begin position="25"/>
        <end position="37"/>
    </location>
</feature>
<dbReference type="InterPro" id="IPR019103">
    <property type="entry name" value="Peptidase_aspartic_DDI1-type"/>
</dbReference>
<dbReference type="Pfam" id="PF09668">
    <property type="entry name" value="Asp_protease"/>
    <property type="match status" value="1"/>
</dbReference>
<organism evidence="4">
    <name type="scientific">Chaetoceros debilis</name>
    <dbReference type="NCBI Taxonomy" id="122233"/>
    <lineage>
        <taxon>Eukaryota</taxon>
        <taxon>Sar</taxon>
        <taxon>Stramenopiles</taxon>
        <taxon>Ochrophyta</taxon>
        <taxon>Bacillariophyta</taxon>
        <taxon>Coscinodiscophyceae</taxon>
        <taxon>Chaetocerotophycidae</taxon>
        <taxon>Chaetocerotales</taxon>
        <taxon>Chaetocerotaceae</taxon>
        <taxon>Chaetoceros</taxon>
    </lineage>
</organism>
<feature type="compositionally biased region" description="Polar residues" evidence="1">
    <location>
        <begin position="64"/>
        <end position="75"/>
    </location>
</feature>
<evidence type="ECO:0000313" key="4">
    <source>
        <dbReference type="EMBL" id="CAE0471533.1"/>
    </source>
</evidence>
<sequence length="438" mass="48353">MMKMASTLLALSIIQHSTSWAVVSASSTQAPSSTTTTDYRTSQRLSRRNPNTRKRAAALPPSQPAFQPQNRFGRSQRSRGYFGLVKENETDIAENDVSESSDYSDTNYENNTSEPSSPQSDLFKYEHEHEHDAYGISTASTSSLDDVNTISKEESRKSHRLIQIPLSLTLQHNSDTSQPSIPISTFLDTGAQVTVMTFKAAKRAGIAHLIDGRYSGHACGVRGASCRVLGRIPANTVSFIIAGHGESEGCVIEKSPAITVLEDRMLGGENGDKVEMLLGLDALEDWYALICLRDKTLTVRNGVGKSTLGGRRHHRSSKGETNIVIPFMGTRIIPDISETSYRTSSNSSVSSRTRRTTQQSTMHQSSRGRSSIYQVNASELEAELDSLDEKNPPKRKEWREELNEFMSDGDIGSIEDDDDDDNYFESDVEYDGFDLSGL</sequence>
<accession>A0A7S3VCC1</accession>
<evidence type="ECO:0000259" key="3">
    <source>
        <dbReference type="Pfam" id="PF09668"/>
    </source>
</evidence>
<protein>
    <recommendedName>
        <fullName evidence="3">Aspartic peptidase DDI1-type domain-containing protein</fullName>
    </recommendedName>
</protein>
<reference evidence="4" key="1">
    <citation type="submission" date="2021-01" db="EMBL/GenBank/DDBJ databases">
        <authorList>
            <person name="Corre E."/>
            <person name="Pelletier E."/>
            <person name="Niang G."/>
            <person name="Scheremetjew M."/>
            <person name="Finn R."/>
            <person name="Kale V."/>
            <person name="Holt S."/>
            <person name="Cochrane G."/>
            <person name="Meng A."/>
            <person name="Brown T."/>
            <person name="Cohen L."/>
        </authorList>
    </citation>
    <scope>NUCLEOTIDE SEQUENCE</scope>
    <source>
        <strain evidence="4">MM31A-1</strain>
    </source>
</reference>
<dbReference type="Gene3D" id="2.40.70.10">
    <property type="entry name" value="Acid Proteases"/>
    <property type="match status" value="1"/>
</dbReference>
<feature type="compositionally biased region" description="Low complexity" evidence="1">
    <location>
        <begin position="337"/>
        <end position="367"/>
    </location>
</feature>
<feature type="region of interest" description="Disordered" evidence="1">
    <location>
        <begin position="404"/>
        <end position="438"/>
    </location>
</feature>
<dbReference type="InterPro" id="IPR021109">
    <property type="entry name" value="Peptidase_aspartic_dom_sf"/>
</dbReference>
<keyword evidence="2" id="KW-0732">Signal</keyword>
<evidence type="ECO:0000256" key="2">
    <source>
        <dbReference type="SAM" id="SignalP"/>
    </source>
</evidence>
<gene>
    <name evidence="4" type="ORF">CDEB00056_LOCUS16386</name>
</gene>
<feature type="compositionally biased region" description="Acidic residues" evidence="1">
    <location>
        <begin position="413"/>
        <end position="432"/>
    </location>
</feature>
<dbReference type="SUPFAM" id="SSF50630">
    <property type="entry name" value="Acid proteases"/>
    <property type="match status" value="1"/>
</dbReference>
<feature type="signal peptide" evidence="2">
    <location>
        <begin position="1"/>
        <end position="25"/>
    </location>
</feature>
<dbReference type="AlphaFoldDB" id="A0A7S3VCC1"/>
<dbReference type="GO" id="GO:0006508">
    <property type="term" value="P:proteolysis"/>
    <property type="evidence" value="ECO:0007669"/>
    <property type="project" value="InterPro"/>
</dbReference>
<evidence type="ECO:0000256" key="1">
    <source>
        <dbReference type="SAM" id="MobiDB-lite"/>
    </source>
</evidence>
<feature type="chain" id="PRO_5031011517" description="Aspartic peptidase DDI1-type domain-containing protein" evidence="2">
    <location>
        <begin position="26"/>
        <end position="438"/>
    </location>
</feature>
<feature type="region of interest" description="Disordered" evidence="1">
    <location>
        <begin position="336"/>
        <end position="371"/>
    </location>
</feature>
<feature type="compositionally biased region" description="Acidic residues" evidence="1">
    <location>
        <begin position="90"/>
        <end position="99"/>
    </location>
</feature>